<evidence type="ECO:0000259" key="1">
    <source>
        <dbReference type="Pfam" id="PF13966"/>
    </source>
</evidence>
<dbReference type="AlphaFoldDB" id="A0A9J5XR74"/>
<sequence>MRFLYLPKNEGGVGFRYLLYVSNVLFCKLWWNLRSKPSLWGSIKANNYCKKLHPIIAKCRGALAIWKKMKAVRDLVEHQIWCSIPHHTRCNRRRGLGQIVSVDEIVQRMGINLVSKCWCCQALNQETFSHLFLTSATAAKLWRLFANFIGIELEVL</sequence>
<comment type="caution">
    <text evidence="2">The sequence shown here is derived from an EMBL/GenBank/DDBJ whole genome shotgun (WGS) entry which is preliminary data.</text>
</comment>
<accession>A0A9J5XR74</accession>
<dbReference type="Pfam" id="PF13966">
    <property type="entry name" value="zf-RVT"/>
    <property type="match status" value="1"/>
</dbReference>
<dbReference type="InterPro" id="IPR026960">
    <property type="entry name" value="RVT-Znf"/>
</dbReference>
<name>A0A9J5XR74_SOLCO</name>
<evidence type="ECO:0000313" key="3">
    <source>
        <dbReference type="Proteomes" id="UP000824120"/>
    </source>
</evidence>
<proteinExistence type="predicted"/>
<reference evidence="2 3" key="1">
    <citation type="submission" date="2020-09" db="EMBL/GenBank/DDBJ databases">
        <title>De no assembly of potato wild relative species, Solanum commersonii.</title>
        <authorList>
            <person name="Cho K."/>
        </authorList>
    </citation>
    <scope>NUCLEOTIDE SEQUENCE [LARGE SCALE GENOMIC DNA]</scope>
    <source>
        <strain evidence="2">LZ3.2</strain>
        <tissue evidence="2">Leaf</tissue>
    </source>
</reference>
<dbReference type="OrthoDB" id="1243493at2759"/>
<evidence type="ECO:0000313" key="2">
    <source>
        <dbReference type="EMBL" id="KAG5590705.1"/>
    </source>
</evidence>
<dbReference type="EMBL" id="JACXVP010000008">
    <property type="protein sequence ID" value="KAG5590705.1"/>
    <property type="molecule type" value="Genomic_DNA"/>
</dbReference>
<feature type="domain" description="Reverse transcriptase zinc-binding" evidence="1">
    <location>
        <begin position="77"/>
        <end position="142"/>
    </location>
</feature>
<organism evidence="2 3">
    <name type="scientific">Solanum commersonii</name>
    <name type="common">Commerson's wild potato</name>
    <name type="synonym">Commerson's nightshade</name>
    <dbReference type="NCBI Taxonomy" id="4109"/>
    <lineage>
        <taxon>Eukaryota</taxon>
        <taxon>Viridiplantae</taxon>
        <taxon>Streptophyta</taxon>
        <taxon>Embryophyta</taxon>
        <taxon>Tracheophyta</taxon>
        <taxon>Spermatophyta</taxon>
        <taxon>Magnoliopsida</taxon>
        <taxon>eudicotyledons</taxon>
        <taxon>Gunneridae</taxon>
        <taxon>Pentapetalae</taxon>
        <taxon>asterids</taxon>
        <taxon>lamiids</taxon>
        <taxon>Solanales</taxon>
        <taxon>Solanaceae</taxon>
        <taxon>Solanoideae</taxon>
        <taxon>Solaneae</taxon>
        <taxon>Solanum</taxon>
    </lineage>
</organism>
<gene>
    <name evidence="2" type="ORF">H5410_041219</name>
</gene>
<protein>
    <recommendedName>
        <fullName evidence="1">Reverse transcriptase zinc-binding domain-containing protein</fullName>
    </recommendedName>
</protein>
<keyword evidence="3" id="KW-1185">Reference proteome</keyword>
<dbReference type="Proteomes" id="UP000824120">
    <property type="component" value="Chromosome 8"/>
</dbReference>